<gene>
    <name evidence="1" type="ORF">BSTOLATCC_MIC62650</name>
</gene>
<keyword evidence="2" id="KW-1185">Reference proteome</keyword>
<protein>
    <submittedName>
        <fullName evidence="1">Uncharacterized protein</fullName>
    </submittedName>
</protein>
<comment type="caution">
    <text evidence="1">The sequence shown here is derived from an EMBL/GenBank/DDBJ whole genome shotgun (WGS) entry which is preliminary data.</text>
</comment>
<accession>A0AAU9KC61</accession>
<name>A0AAU9KC61_9CILI</name>
<dbReference type="EMBL" id="CAJZBQ010000060">
    <property type="protein sequence ID" value="CAG9335071.1"/>
    <property type="molecule type" value="Genomic_DNA"/>
</dbReference>
<dbReference type="AlphaFoldDB" id="A0AAU9KC61"/>
<evidence type="ECO:0000313" key="1">
    <source>
        <dbReference type="EMBL" id="CAG9335071.1"/>
    </source>
</evidence>
<dbReference type="Proteomes" id="UP001162131">
    <property type="component" value="Unassembled WGS sequence"/>
</dbReference>
<sequence>MSVKIFMKSTESSDIENILESQTWKKASKSTKAWSTLSYHNEPKKAPISLLPKISSRQSNRNNTDLSLMNNPFIDLNQITANIKLIEKLSSKKPKETEISDLNKSIRVPAFPKKPFGMHTQSLNSSLLFTEVKKKHIINTSLIEDDIKLIKSIHGRHVSCKNNKIEIFGPKVQLNKIRRSATTVSIPNFSSEKWVKKRTLNFTYNYDGK</sequence>
<organism evidence="1 2">
    <name type="scientific">Blepharisma stoltei</name>
    <dbReference type="NCBI Taxonomy" id="1481888"/>
    <lineage>
        <taxon>Eukaryota</taxon>
        <taxon>Sar</taxon>
        <taxon>Alveolata</taxon>
        <taxon>Ciliophora</taxon>
        <taxon>Postciliodesmatophora</taxon>
        <taxon>Heterotrichea</taxon>
        <taxon>Heterotrichida</taxon>
        <taxon>Blepharismidae</taxon>
        <taxon>Blepharisma</taxon>
    </lineage>
</organism>
<proteinExistence type="predicted"/>
<reference evidence="1" key="1">
    <citation type="submission" date="2021-09" db="EMBL/GenBank/DDBJ databases">
        <authorList>
            <consortium name="AG Swart"/>
            <person name="Singh M."/>
            <person name="Singh A."/>
            <person name="Seah K."/>
            <person name="Emmerich C."/>
        </authorList>
    </citation>
    <scope>NUCLEOTIDE SEQUENCE</scope>
    <source>
        <strain evidence="1">ATCC30299</strain>
    </source>
</reference>
<evidence type="ECO:0000313" key="2">
    <source>
        <dbReference type="Proteomes" id="UP001162131"/>
    </source>
</evidence>